<dbReference type="InterPro" id="IPR039421">
    <property type="entry name" value="Type_1_exporter"/>
</dbReference>
<keyword evidence="4" id="KW-0547">Nucleotide-binding</keyword>
<evidence type="ECO:0000256" key="3">
    <source>
        <dbReference type="ARBA" id="ARBA00022692"/>
    </source>
</evidence>
<evidence type="ECO:0000256" key="8">
    <source>
        <dbReference type="SAM" id="Phobius"/>
    </source>
</evidence>
<dbReference type="Pfam" id="PF00005">
    <property type="entry name" value="ABC_tran"/>
    <property type="match status" value="1"/>
</dbReference>
<keyword evidence="7 8" id="KW-0472">Membrane</keyword>
<dbReference type="SMART" id="SM00382">
    <property type="entry name" value="AAA"/>
    <property type="match status" value="1"/>
</dbReference>
<dbReference type="eggNOG" id="COG1132">
    <property type="taxonomic scope" value="Bacteria"/>
</dbReference>
<evidence type="ECO:0000256" key="4">
    <source>
        <dbReference type="ARBA" id="ARBA00022741"/>
    </source>
</evidence>
<feature type="domain" description="ABC transmembrane type-1" evidence="10">
    <location>
        <begin position="30"/>
        <end position="314"/>
    </location>
</feature>
<evidence type="ECO:0000259" key="9">
    <source>
        <dbReference type="PROSITE" id="PS50893"/>
    </source>
</evidence>
<dbReference type="InterPro" id="IPR003593">
    <property type="entry name" value="AAA+_ATPase"/>
</dbReference>
<feature type="transmembrane region" description="Helical" evidence="8">
    <location>
        <begin position="29"/>
        <end position="49"/>
    </location>
</feature>
<gene>
    <name evidence="11" type="ORF">Q765_02210</name>
</gene>
<dbReference type="FunFam" id="3.40.50.300:FF:000287">
    <property type="entry name" value="Multidrug ABC transporter ATP-binding protein"/>
    <property type="match status" value="1"/>
</dbReference>
<dbReference type="Proteomes" id="UP000030152">
    <property type="component" value="Unassembled WGS sequence"/>
</dbReference>
<keyword evidence="2" id="KW-0813">Transport</keyword>
<dbReference type="SUPFAM" id="SSF90123">
    <property type="entry name" value="ABC transporter transmembrane region"/>
    <property type="match status" value="1"/>
</dbReference>
<dbReference type="GO" id="GO:0005886">
    <property type="term" value="C:plasma membrane"/>
    <property type="evidence" value="ECO:0007669"/>
    <property type="project" value="UniProtKB-SubCell"/>
</dbReference>
<comment type="caution">
    <text evidence="11">The sequence shown here is derived from an EMBL/GenBank/DDBJ whole genome shotgun (WGS) entry which is preliminary data.</text>
</comment>
<reference evidence="11 12" key="1">
    <citation type="submission" date="2013-09" db="EMBL/GenBank/DDBJ databases">
        <authorList>
            <person name="Zeng Z."/>
            <person name="Chen C."/>
        </authorList>
    </citation>
    <scope>NUCLEOTIDE SEQUENCE [LARGE SCALE GENOMIC DNA]</scope>
    <source>
        <strain evidence="11 12">WB 3.3-2</strain>
    </source>
</reference>
<name>A0A0A2M7W0_9FLAO</name>
<dbReference type="Gene3D" id="1.20.1560.10">
    <property type="entry name" value="ABC transporter type 1, transmembrane domain"/>
    <property type="match status" value="1"/>
</dbReference>
<dbReference type="InterPro" id="IPR011527">
    <property type="entry name" value="ABC1_TM_dom"/>
</dbReference>
<dbReference type="Gene3D" id="3.40.50.300">
    <property type="entry name" value="P-loop containing nucleotide triphosphate hydrolases"/>
    <property type="match status" value="1"/>
</dbReference>
<feature type="transmembrane region" description="Helical" evidence="8">
    <location>
        <begin position="247"/>
        <end position="273"/>
    </location>
</feature>
<dbReference type="PROSITE" id="PS50893">
    <property type="entry name" value="ABC_TRANSPORTER_2"/>
    <property type="match status" value="1"/>
</dbReference>
<dbReference type="InterPro" id="IPR027417">
    <property type="entry name" value="P-loop_NTPase"/>
</dbReference>
<dbReference type="PANTHER" id="PTHR43394">
    <property type="entry name" value="ATP-DEPENDENT PERMEASE MDL1, MITOCHONDRIAL"/>
    <property type="match status" value="1"/>
</dbReference>
<dbReference type="CDD" id="cd18544">
    <property type="entry name" value="ABC_6TM_TmrA_like"/>
    <property type="match status" value="1"/>
</dbReference>
<accession>A0A0A2M7W0</accession>
<feature type="domain" description="ABC transporter" evidence="9">
    <location>
        <begin position="347"/>
        <end position="581"/>
    </location>
</feature>
<dbReference type="CDD" id="cd03254">
    <property type="entry name" value="ABCC_Glucan_exporter_like"/>
    <property type="match status" value="1"/>
</dbReference>
<dbReference type="InterPro" id="IPR017871">
    <property type="entry name" value="ABC_transporter-like_CS"/>
</dbReference>
<feature type="transmembrane region" description="Helical" evidence="8">
    <location>
        <begin position="69"/>
        <end position="90"/>
    </location>
</feature>
<evidence type="ECO:0000313" key="11">
    <source>
        <dbReference type="EMBL" id="KGO88732.1"/>
    </source>
</evidence>
<dbReference type="OrthoDB" id="9780296at2"/>
<dbReference type="PROSITE" id="PS00211">
    <property type="entry name" value="ABC_TRANSPORTER_1"/>
    <property type="match status" value="1"/>
</dbReference>
<evidence type="ECO:0000256" key="2">
    <source>
        <dbReference type="ARBA" id="ARBA00022448"/>
    </source>
</evidence>
<keyword evidence="6 8" id="KW-1133">Transmembrane helix</keyword>
<evidence type="ECO:0000256" key="7">
    <source>
        <dbReference type="ARBA" id="ARBA00023136"/>
    </source>
</evidence>
<proteinExistence type="predicted"/>
<dbReference type="GO" id="GO:0005524">
    <property type="term" value="F:ATP binding"/>
    <property type="evidence" value="ECO:0007669"/>
    <property type="project" value="UniProtKB-KW"/>
</dbReference>
<comment type="subcellular location">
    <subcellularLocation>
        <location evidence="1">Cell membrane</location>
        <topology evidence="1">Multi-pass membrane protein</topology>
    </subcellularLocation>
</comment>
<dbReference type="GO" id="GO:0016887">
    <property type="term" value="F:ATP hydrolysis activity"/>
    <property type="evidence" value="ECO:0007669"/>
    <property type="project" value="InterPro"/>
</dbReference>
<evidence type="ECO:0000259" key="10">
    <source>
        <dbReference type="PROSITE" id="PS50929"/>
    </source>
</evidence>
<evidence type="ECO:0000313" key="12">
    <source>
        <dbReference type="Proteomes" id="UP000030152"/>
    </source>
</evidence>
<evidence type="ECO:0000256" key="1">
    <source>
        <dbReference type="ARBA" id="ARBA00004651"/>
    </source>
</evidence>
<dbReference type="InterPro" id="IPR003439">
    <property type="entry name" value="ABC_transporter-like_ATP-bd"/>
</dbReference>
<keyword evidence="5 11" id="KW-0067">ATP-binding</keyword>
<keyword evidence="12" id="KW-1185">Reference proteome</keyword>
<dbReference type="InterPro" id="IPR036640">
    <property type="entry name" value="ABC1_TM_sf"/>
</dbReference>
<dbReference type="PROSITE" id="PS50929">
    <property type="entry name" value="ABC_TM1F"/>
    <property type="match status" value="1"/>
</dbReference>
<feature type="transmembrane region" description="Helical" evidence="8">
    <location>
        <begin position="169"/>
        <end position="187"/>
    </location>
</feature>
<dbReference type="STRING" id="1121895.GCA_000378485_00644"/>
<dbReference type="PANTHER" id="PTHR43394:SF1">
    <property type="entry name" value="ATP-BINDING CASSETTE SUB-FAMILY B MEMBER 10, MITOCHONDRIAL"/>
    <property type="match status" value="1"/>
</dbReference>
<sequence length="591" mass="67174">MKAIKNTPNKKTSPLKKVMAFATPYKTRFIWVIVFSVALSVFAALRPYLLKETVDNYLMNKNMPGLLKYVGLMGIALILEVAAQFYFVYWANWLGQDIVKDIREKLFAHISSFRMKFFDNEAVGKLVTRTVFDIESIAKIFSQGLFMIISDMLKMLVILIIMFYMNWKLTIVVMLAMPLLVIATRIFQKKMKGAFEEVRTQVSNLNTFVQERVTGMKIVQLFNREDIEYEKFKGINKKHNDAWLKNILYNSIFFPIADIISSLTLGFVIWYGGVSILGGDSLTTPGDLFAYTMFISMLFNPLRQIADKFNEMQMGIVASDRVFELLEMQEDIQKNGTKEAWHFKGELDFKDVRFSYLENEEVIKGITLHIEAGKTIAIVGATGAGKSTIINLLNRFYEIDSGTIAIDGTNIDEFTLDSLRRQIAIVLQDVFLFADTILNNITLNDASVTREKVIEASKAIGVHNFIMSLPGGYDYNVKERGVMLSSGQRQLIAFLRAYVSDPSILILDEATSSIDTYSEELIQNATDAVTKGRTSIVIAHRLATIVNADKIIVMDKGKIVEDGTHYELINREQGYYKNLYYSQFVAESEEK</sequence>
<evidence type="ECO:0000256" key="5">
    <source>
        <dbReference type="ARBA" id="ARBA00022840"/>
    </source>
</evidence>
<dbReference type="AlphaFoldDB" id="A0A0A2M7W0"/>
<dbReference type="GO" id="GO:0015421">
    <property type="term" value="F:ABC-type oligopeptide transporter activity"/>
    <property type="evidence" value="ECO:0007669"/>
    <property type="project" value="TreeGrafter"/>
</dbReference>
<evidence type="ECO:0000256" key="6">
    <source>
        <dbReference type="ARBA" id="ARBA00022989"/>
    </source>
</evidence>
<dbReference type="Pfam" id="PF00664">
    <property type="entry name" value="ABC_membrane"/>
    <property type="match status" value="1"/>
</dbReference>
<protein>
    <submittedName>
        <fullName evidence="11">Antibiotic ABC transporter ATP-binding protein</fullName>
    </submittedName>
</protein>
<dbReference type="SUPFAM" id="SSF52540">
    <property type="entry name" value="P-loop containing nucleoside triphosphate hydrolases"/>
    <property type="match status" value="1"/>
</dbReference>
<dbReference type="EMBL" id="JRLX01000001">
    <property type="protein sequence ID" value="KGO88732.1"/>
    <property type="molecule type" value="Genomic_DNA"/>
</dbReference>
<feature type="transmembrane region" description="Helical" evidence="8">
    <location>
        <begin position="144"/>
        <end position="163"/>
    </location>
</feature>
<keyword evidence="3 8" id="KW-0812">Transmembrane</keyword>
<organism evidence="11 12">
    <name type="scientific">Flavobacterium rivuli WB 3.3-2 = DSM 21788</name>
    <dbReference type="NCBI Taxonomy" id="1121895"/>
    <lineage>
        <taxon>Bacteria</taxon>
        <taxon>Pseudomonadati</taxon>
        <taxon>Bacteroidota</taxon>
        <taxon>Flavobacteriia</taxon>
        <taxon>Flavobacteriales</taxon>
        <taxon>Flavobacteriaceae</taxon>
        <taxon>Flavobacterium</taxon>
    </lineage>
</organism>